<name>A0A1X4JJ72_9LACO</name>
<reference evidence="1 2" key="1">
    <citation type="submission" date="2017-04" db="EMBL/GenBank/DDBJ databases">
        <title>The genome sequence of Weissella cibaria isolated from wild Drosophila.</title>
        <authorList>
            <person name="Ricks N.J."/>
            <person name="Carroll C."/>
            <person name="Walters A."/>
            <person name="Newell P.D."/>
            <person name="Chaston J.M."/>
        </authorList>
    </citation>
    <scope>NUCLEOTIDE SEQUENCE [LARGE SCALE GENOMIC DNA]</scope>
    <source>
        <strain evidence="1 2">DmW_103</strain>
    </source>
</reference>
<dbReference type="RefSeq" id="WP_085639619.1">
    <property type="nucleotide sequence ID" value="NZ_NDXJ01000015.1"/>
</dbReference>
<evidence type="ECO:0000313" key="2">
    <source>
        <dbReference type="Proteomes" id="UP000193588"/>
    </source>
</evidence>
<gene>
    <name evidence="1" type="ORF">B9D04_09500</name>
</gene>
<dbReference type="Proteomes" id="UP000193588">
    <property type="component" value="Unassembled WGS sequence"/>
</dbReference>
<evidence type="ECO:0000313" key="1">
    <source>
        <dbReference type="EMBL" id="OSP88817.1"/>
    </source>
</evidence>
<protein>
    <submittedName>
        <fullName evidence="1">Uncharacterized protein</fullName>
    </submittedName>
</protein>
<proteinExistence type="predicted"/>
<dbReference type="AlphaFoldDB" id="A0A1X4JJ72"/>
<organism evidence="1 2">
    <name type="scientific">Weissella cibaria</name>
    <dbReference type="NCBI Taxonomy" id="137591"/>
    <lineage>
        <taxon>Bacteria</taxon>
        <taxon>Bacillati</taxon>
        <taxon>Bacillota</taxon>
        <taxon>Bacilli</taxon>
        <taxon>Lactobacillales</taxon>
        <taxon>Lactobacillaceae</taxon>
        <taxon>Weissella</taxon>
    </lineage>
</organism>
<accession>A0A1X4JJ72</accession>
<dbReference type="EMBL" id="NDXJ01000015">
    <property type="protein sequence ID" value="OSP88817.1"/>
    <property type="molecule type" value="Genomic_DNA"/>
</dbReference>
<comment type="caution">
    <text evidence="1">The sequence shown here is derived from an EMBL/GenBank/DDBJ whole genome shotgun (WGS) entry which is preliminary data.</text>
</comment>
<sequence length="85" mass="9763">MNNVVENLSLPDKVNLMMRLKHLTYDEIIPTVNKLLPDDVRPVAQRSELSRAINRGMVHRGNRGRKNNSIIRAVATILEFELEVE</sequence>